<keyword evidence="1" id="KW-0812">Transmembrane</keyword>
<dbReference type="Proteomes" id="UP000177912">
    <property type="component" value="Unassembled WGS sequence"/>
</dbReference>
<evidence type="ECO:0000313" key="3">
    <source>
        <dbReference type="Proteomes" id="UP000177912"/>
    </source>
</evidence>
<evidence type="ECO:0000256" key="1">
    <source>
        <dbReference type="SAM" id="Phobius"/>
    </source>
</evidence>
<gene>
    <name evidence="2" type="ORF">A2826_00795</name>
</gene>
<keyword evidence="1" id="KW-1133">Transmembrane helix</keyword>
<protein>
    <submittedName>
        <fullName evidence="2">Uncharacterized protein</fullName>
    </submittedName>
</protein>
<keyword evidence="1" id="KW-0472">Membrane</keyword>
<comment type="caution">
    <text evidence="2">The sequence shown here is derived from an EMBL/GenBank/DDBJ whole genome shotgun (WGS) entry which is preliminary data.</text>
</comment>
<organism evidence="2 3">
    <name type="scientific">Candidatus Doudnabacteria bacterium RIFCSPHIGHO2_01_FULL_43_23</name>
    <dbReference type="NCBI Taxonomy" id="1817822"/>
    <lineage>
        <taxon>Bacteria</taxon>
        <taxon>Candidatus Doudnaibacteriota</taxon>
    </lineage>
</organism>
<feature type="transmembrane region" description="Helical" evidence="1">
    <location>
        <begin position="6"/>
        <end position="23"/>
    </location>
</feature>
<reference evidence="2 3" key="1">
    <citation type="journal article" date="2016" name="Nat. Commun.">
        <title>Thousands of microbial genomes shed light on interconnected biogeochemical processes in an aquifer system.</title>
        <authorList>
            <person name="Anantharaman K."/>
            <person name="Brown C.T."/>
            <person name="Hug L.A."/>
            <person name="Sharon I."/>
            <person name="Castelle C.J."/>
            <person name="Probst A.J."/>
            <person name="Thomas B.C."/>
            <person name="Singh A."/>
            <person name="Wilkins M.J."/>
            <person name="Karaoz U."/>
            <person name="Brodie E.L."/>
            <person name="Williams K.H."/>
            <person name="Hubbard S.S."/>
            <person name="Banfield J.F."/>
        </authorList>
    </citation>
    <scope>NUCLEOTIDE SEQUENCE [LARGE SCALE GENOMIC DNA]</scope>
</reference>
<evidence type="ECO:0000313" key="2">
    <source>
        <dbReference type="EMBL" id="OGE80258.1"/>
    </source>
</evidence>
<accession>A0A1F5NRK3</accession>
<sequence length="214" mass="22968">MNRGTWLGVGGLVVVAVIVIFAMQGRNGVENTSLTNDEQAIENETSGTQRNSFAELMQSGENVTCTYEFADASGSQNGTVYVAGQNMRGDFTIAAAGTGSYETHMISDGEWSYMWGGPLGASQGTKIKVTADSSAEATNEQTFDYDDEYDFDCEEWNRDDSKFDLPSGVSFTDLSAQVEASQNAGNSVQNMQCAACDQLPDAESQAQCRQALSC</sequence>
<dbReference type="AlphaFoldDB" id="A0A1F5NRK3"/>
<proteinExistence type="predicted"/>
<name>A0A1F5NRK3_9BACT</name>
<dbReference type="EMBL" id="MFEI01000036">
    <property type="protein sequence ID" value="OGE80258.1"/>
    <property type="molecule type" value="Genomic_DNA"/>
</dbReference>